<organism evidence="2 3">
    <name type="scientific">Synechococcus phage S-SSM7</name>
    <dbReference type="NCBI Taxonomy" id="445686"/>
    <lineage>
        <taxon>Viruses</taxon>
        <taxon>Duplodnaviria</taxon>
        <taxon>Heunggongvirae</taxon>
        <taxon>Uroviricota</taxon>
        <taxon>Caudoviricetes</taxon>
        <taxon>Pantevenvirales</taxon>
        <taxon>Kyanoviridae</taxon>
        <taxon>Lipsvirus</taxon>
        <taxon>Lipsvirus ssm7</taxon>
    </lineage>
</organism>
<keyword evidence="3" id="KW-1185">Reference proteome</keyword>
<dbReference type="RefSeq" id="YP_004324304.1">
    <property type="nucleotide sequence ID" value="NC_015287.1"/>
</dbReference>
<accession>E3SLG9</accession>
<feature type="domain" description="NAD-dependent epimerase/dehydratase" evidence="1">
    <location>
        <begin position="4"/>
        <end position="182"/>
    </location>
</feature>
<reference evidence="2 3" key="1">
    <citation type="journal article" date="2010" name="Environ. Microbiol.">
        <title>Genomic analysis of oceanic cyanobacterial myoviruses compared with T4-like myoviruses from diverse hosts and environments.</title>
        <authorList>
            <person name="Sullivan M.B."/>
            <person name="Huang K.H."/>
            <person name="Ignacio-Espinoza J.C."/>
            <person name="Berlin A.M."/>
            <person name="Kelly L."/>
            <person name="Weigele P.R."/>
            <person name="DeFrancesco A.S."/>
            <person name="Kern S.E."/>
            <person name="Thompson L.R."/>
            <person name="Young S."/>
            <person name="Yandava C."/>
            <person name="Fu R."/>
            <person name="Krastins B."/>
            <person name="Chase M."/>
            <person name="Sarracino D."/>
            <person name="Osburne M.S."/>
            <person name="Henn M.R."/>
            <person name="Chisholm S.W."/>
        </authorList>
    </citation>
    <scope>NUCLEOTIDE SEQUENCE [LARGE SCALE GENOMIC DNA]</scope>
    <source>
        <strain evidence="2">8109-3</strain>
    </source>
</reference>
<dbReference type="InterPro" id="IPR001509">
    <property type="entry name" value="Epimerase_deHydtase"/>
</dbReference>
<gene>
    <name evidence="2" type="ORF">SSSM7_252</name>
</gene>
<evidence type="ECO:0000313" key="3">
    <source>
        <dbReference type="Proteomes" id="UP000006527"/>
    </source>
</evidence>
<dbReference type="PANTHER" id="PTHR43245">
    <property type="entry name" value="BIFUNCTIONAL POLYMYXIN RESISTANCE PROTEIN ARNA"/>
    <property type="match status" value="1"/>
</dbReference>
<dbReference type="Pfam" id="PF01370">
    <property type="entry name" value="Epimerase"/>
    <property type="match status" value="1"/>
</dbReference>
<dbReference type="InterPro" id="IPR036291">
    <property type="entry name" value="NAD(P)-bd_dom_sf"/>
</dbReference>
<dbReference type="EMBL" id="GU071098">
    <property type="protein sequence ID" value="ADO98317.1"/>
    <property type="molecule type" value="Genomic_DNA"/>
</dbReference>
<dbReference type="KEGG" id="vg:10328820"/>
<evidence type="ECO:0000259" key="1">
    <source>
        <dbReference type="Pfam" id="PF01370"/>
    </source>
</evidence>
<dbReference type="SUPFAM" id="SSF51735">
    <property type="entry name" value="NAD(P)-binding Rossmann-fold domains"/>
    <property type="match status" value="1"/>
</dbReference>
<name>E3SLG9_9CAUD</name>
<evidence type="ECO:0000313" key="2">
    <source>
        <dbReference type="EMBL" id="ADO98317.1"/>
    </source>
</evidence>
<sequence>MTRILVTGHNGFIGKEVFASLREVFGYTVQGLDRPDDIGDFVGPSGMFAEHWDCIIHLAAYAALRDSVDNPQKFWDNNVEKSKPIFDYCRQNNVRLLYASSAGAEEWWRNPYATTKKANELMAPPNSVGMRFFNVWAEEGSRDDMLYEMLKQGTARYLTRHKRDWIHVLDVVRAIHYLITSTYTGPIDIGTGEATSVLDLAESMGMSHLPIQEWTPNEPDELCADVRPMMELGWFPTVNILAQTAKV</sequence>
<dbReference type="PANTHER" id="PTHR43245:SF13">
    <property type="entry name" value="UDP-D-APIOSE_UDP-D-XYLOSE SYNTHASE 2"/>
    <property type="match status" value="1"/>
</dbReference>
<dbReference type="Gene3D" id="3.40.50.720">
    <property type="entry name" value="NAD(P)-binding Rossmann-like Domain"/>
    <property type="match status" value="1"/>
</dbReference>
<dbReference type="Proteomes" id="UP000006527">
    <property type="component" value="Segment"/>
</dbReference>
<dbReference type="GeneID" id="10328820"/>
<dbReference type="CDD" id="cd08946">
    <property type="entry name" value="SDR_e"/>
    <property type="match status" value="1"/>
</dbReference>
<proteinExistence type="predicted"/>
<protein>
    <submittedName>
        <fullName evidence="2">Nucleotide-sugar epimerase</fullName>
    </submittedName>
</protein>
<dbReference type="InterPro" id="IPR050177">
    <property type="entry name" value="Lipid_A_modif_metabolic_enz"/>
</dbReference>
<dbReference type="OrthoDB" id="11993at10239"/>